<evidence type="ECO:0000313" key="2">
    <source>
        <dbReference type="Proteomes" id="UP000295124"/>
    </source>
</evidence>
<dbReference type="RefSeq" id="WP_132171602.1">
    <property type="nucleotide sequence ID" value="NZ_SMKX01000083.1"/>
</dbReference>
<name>A0A4R4ZE92_9ACTN</name>
<comment type="caution">
    <text evidence="1">The sequence shown here is derived from an EMBL/GenBank/DDBJ whole genome shotgun (WGS) entry which is preliminary data.</text>
</comment>
<accession>A0A4R4ZE92</accession>
<dbReference type="AlphaFoldDB" id="A0A4R4ZE92"/>
<dbReference type="Proteomes" id="UP000295124">
    <property type="component" value="Unassembled WGS sequence"/>
</dbReference>
<dbReference type="OrthoDB" id="9798771at2"/>
<keyword evidence="2" id="KW-1185">Reference proteome</keyword>
<protein>
    <submittedName>
        <fullName evidence="1">Uncharacterized protein</fullName>
    </submittedName>
</protein>
<sequence length="88" mass="9501">MLVTMPTGEPWAVPHRQGHTDVGYDNVQAGVKVWALLGDLERGGGGTPQVAVSHRMIARYLEGTQEREFHGDSRSGAGVVRVVSAFDQ</sequence>
<organism evidence="1 2">
    <name type="scientific">Kribbella antibiotica</name>
    <dbReference type="NCBI Taxonomy" id="190195"/>
    <lineage>
        <taxon>Bacteria</taxon>
        <taxon>Bacillati</taxon>
        <taxon>Actinomycetota</taxon>
        <taxon>Actinomycetes</taxon>
        <taxon>Propionibacteriales</taxon>
        <taxon>Kribbellaceae</taxon>
        <taxon>Kribbella</taxon>
    </lineage>
</organism>
<proteinExistence type="predicted"/>
<evidence type="ECO:0000313" key="1">
    <source>
        <dbReference type="EMBL" id="TDD56366.1"/>
    </source>
</evidence>
<reference evidence="1 2" key="1">
    <citation type="submission" date="2019-03" db="EMBL/GenBank/DDBJ databases">
        <title>Draft genome sequences of novel Actinobacteria.</title>
        <authorList>
            <person name="Sahin N."/>
            <person name="Ay H."/>
            <person name="Saygin H."/>
        </authorList>
    </citation>
    <scope>NUCLEOTIDE SEQUENCE [LARGE SCALE GENOMIC DNA]</scope>
    <source>
        <strain evidence="1 2">JCM 13523</strain>
    </source>
</reference>
<dbReference type="EMBL" id="SMKX01000083">
    <property type="protein sequence ID" value="TDD56366.1"/>
    <property type="molecule type" value="Genomic_DNA"/>
</dbReference>
<gene>
    <name evidence="1" type="ORF">E1263_25340</name>
</gene>